<keyword evidence="4" id="KW-1185">Reference proteome</keyword>
<feature type="transmembrane region" description="Helical" evidence="1">
    <location>
        <begin position="120"/>
        <end position="139"/>
    </location>
</feature>
<evidence type="ECO:0000256" key="1">
    <source>
        <dbReference type="SAM" id="Phobius"/>
    </source>
</evidence>
<reference evidence="3 5" key="2">
    <citation type="submission" date="2020-07" db="EMBL/GenBank/DDBJ databases">
        <title>Sequencing the genomes of 1000 actinobacteria strains.</title>
        <authorList>
            <person name="Klenk H.-P."/>
        </authorList>
    </citation>
    <scope>NUCLEOTIDE SEQUENCE [LARGE SCALE GENOMIC DNA]</scope>
    <source>
        <strain evidence="3 5">DSM 10309</strain>
    </source>
</reference>
<dbReference type="RefSeq" id="WP_146854765.1">
    <property type="nucleotide sequence ID" value="NZ_BAAAHR010000007.1"/>
</dbReference>
<evidence type="ECO:0000313" key="2">
    <source>
        <dbReference type="EMBL" id="GEK83284.1"/>
    </source>
</evidence>
<keyword evidence="1" id="KW-1133">Transmembrane helix</keyword>
<evidence type="ECO:0000313" key="5">
    <source>
        <dbReference type="Proteomes" id="UP000522688"/>
    </source>
</evidence>
<keyword evidence="1" id="KW-0812">Transmembrane</keyword>
<dbReference type="Proteomes" id="UP000321154">
    <property type="component" value="Unassembled WGS sequence"/>
</dbReference>
<dbReference type="EMBL" id="JACGWW010000001">
    <property type="protein sequence ID" value="MBA8811798.1"/>
    <property type="molecule type" value="Genomic_DNA"/>
</dbReference>
<feature type="transmembrane region" description="Helical" evidence="1">
    <location>
        <begin position="88"/>
        <end position="108"/>
    </location>
</feature>
<gene>
    <name evidence="3" type="ORF">FB463_000022</name>
    <name evidence="2" type="ORF">FFA01_15930</name>
</gene>
<proteinExistence type="predicted"/>
<name>A0A7W3PHA3_9MICO</name>
<keyword evidence="1" id="KW-0472">Membrane</keyword>
<dbReference type="Proteomes" id="UP000522688">
    <property type="component" value="Unassembled WGS sequence"/>
</dbReference>
<accession>A0A7W3PHA3</accession>
<protein>
    <submittedName>
        <fullName evidence="3">Peptidoglycan/LPS O-acetylase OafA/YrhL</fullName>
    </submittedName>
</protein>
<evidence type="ECO:0000313" key="3">
    <source>
        <dbReference type="EMBL" id="MBA8811798.1"/>
    </source>
</evidence>
<organism evidence="3 5">
    <name type="scientific">Frigoribacterium faeni</name>
    <dbReference type="NCBI Taxonomy" id="145483"/>
    <lineage>
        <taxon>Bacteria</taxon>
        <taxon>Bacillati</taxon>
        <taxon>Actinomycetota</taxon>
        <taxon>Actinomycetes</taxon>
        <taxon>Micrococcales</taxon>
        <taxon>Microbacteriaceae</taxon>
        <taxon>Frigoribacterium</taxon>
    </lineage>
</organism>
<comment type="caution">
    <text evidence="3">The sequence shown here is derived from an EMBL/GenBank/DDBJ whole genome shotgun (WGS) entry which is preliminary data.</text>
</comment>
<feature type="transmembrane region" description="Helical" evidence="1">
    <location>
        <begin position="56"/>
        <end position="76"/>
    </location>
</feature>
<dbReference type="EMBL" id="BJUV01000013">
    <property type="protein sequence ID" value="GEK83284.1"/>
    <property type="molecule type" value="Genomic_DNA"/>
</dbReference>
<dbReference type="AlphaFoldDB" id="A0A7W3PHA3"/>
<evidence type="ECO:0000313" key="4">
    <source>
        <dbReference type="Proteomes" id="UP000321154"/>
    </source>
</evidence>
<reference evidence="2 4" key="1">
    <citation type="submission" date="2019-07" db="EMBL/GenBank/DDBJ databases">
        <title>Whole genome shotgun sequence of Frigoribacterium faeni NBRC 103066.</title>
        <authorList>
            <person name="Hosoyama A."/>
            <person name="Uohara A."/>
            <person name="Ohji S."/>
            <person name="Ichikawa N."/>
        </authorList>
    </citation>
    <scope>NUCLEOTIDE SEQUENCE [LARGE SCALE GENOMIC DNA]</scope>
    <source>
        <strain evidence="2 4">NBRC 103066</strain>
    </source>
</reference>
<feature type="transmembrane region" description="Helical" evidence="1">
    <location>
        <begin position="23"/>
        <end position="44"/>
    </location>
</feature>
<dbReference type="OrthoDB" id="5119996at2"/>
<sequence length="143" mass="15349">MPDVHDTAGPRRTPGEVRRTRRYAVEFSACITVAVVLILLPIEALVGASSETLRTVWALLPLLPALGATVAVIRYVRRIDELQRRLVTDALAIAFGASMLTALAVAFVRSADQPVGQPEWAVFLVGMLAFGLAVAILSARASR</sequence>